<dbReference type="Proteomes" id="UP001165090">
    <property type="component" value="Unassembled WGS sequence"/>
</dbReference>
<name>A0ABQ5RS39_9CHLO</name>
<dbReference type="EMBL" id="BSDZ01000005">
    <property type="protein sequence ID" value="GLI60144.1"/>
    <property type="molecule type" value="Genomic_DNA"/>
</dbReference>
<organism evidence="1 2">
    <name type="scientific">Volvox africanus</name>
    <dbReference type="NCBI Taxonomy" id="51714"/>
    <lineage>
        <taxon>Eukaryota</taxon>
        <taxon>Viridiplantae</taxon>
        <taxon>Chlorophyta</taxon>
        <taxon>core chlorophytes</taxon>
        <taxon>Chlorophyceae</taxon>
        <taxon>CS clade</taxon>
        <taxon>Chlamydomonadales</taxon>
        <taxon>Volvocaceae</taxon>
        <taxon>Volvox</taxon>
    </lineage>
</organism>
<comment type="caution">
    <text evidence="1">The sequence shown here is derived from an EMBL/GenBank/DDBJ whole genome shotgun (WGS) entry which is preliminary data.</text>
</comment>
<feature type="non-terminal residue" evidence="1">
    <location>
        <position position="113"/>
    </location>
</feature>
<gene>
    <name evidence="1" type="ORF">VaNZ11_002178</name>
</gene>
<keyword evidence="2" id="KW-1185">Reference proteome</keyword>
<reference evidence="1 2" key="1">
    <citation type="journal article" date="2023" name="IScience">
        <title>Expanded male sex-determining region conserved during the evolution of homothallism in the green alga Volvox.</title>
        <authorList>
            <person name="Yamamoto K."/>
            <person name="Matsuzaki R."/>
            <person name="Mahakham W."/>
            <person name="Heman W."/>
            <person name="Sekimoto H."/>
            <person name="Kawachi M."/>
            <person name="Minakuchi Y."/>
            <person name="Toyoda A."/>
            <person name="Nozaki H."/>
        </authorList>
    </citation>
    <scope>NUCLEOTIDE SEQUENCE [LARGE SCALE GENOMIC DNA]</scope>
    <source>
        <strain evidence="1 2">NIES-4468</strain>
    </source>
</reference>
<evidence type="ECO:0000313" key="1">
    <source>
        <dbReference type="EMBL" id="GLI60144.1"/>
    </source>
</evidence>
<protein>
    <submittedName>
        <fullName evidence="1">Uncharacterized protein</fullName>
    </submittedName>
</protein>
<evidence type="ECO:0000313" key="2">
    <source>
        <dbReference type="Proteomes" id="UP001165090"/>
    </source>
</evidence>
<feature type="non-terminal residue" evidence="1">
    <location>
        <position position="1"/>
    </location>
</feature>
<sequence>VGVRKWQVKVYKQQDAMRQQNHAMLFSVAGGVDHLPPVKLQPLPPLSHKIDNPTTTTRIFKTAMPACWPAGLPSLMTVPATARATSSMITLENAAAAFDTTLNTTSAQTLMTD</sequence>
<accession>A0ABQ5RS39</accession>
<proteinExistence type="predicted"/>